<dbReference type="AlphaFoldDB" id="A0A1G1T2M2"/>
<keyword evidence="5" id="KW-1185">Reference proteome</keyword>
<keyword evidence="1" id="KW-0175">Coiled coil</keyword>
<evidence type="ECO:0000256" key="1">
    <source>
        <dbReference type="SAM" id="Coils"/>
    </source>
</evidence>
<keyword evidence="2" id="KW-0472">Membrane</keyword>
<organism evidence="4 5">
    <name type="scientific">Hymenobacter lapidarius</name>
    <dbReference type="NCBI Taxonomy" id="1908237"/>
    <lineage>
        <taxon>Bacteria</taxon>
        <taxon>Pseudomonadati</taxon>
        <taxon>Bacteroidota</taxon>
        <taxon>Cytophagia</taxon>
        <taxon>Cytophagales</taxon>
        <taxon>Hymenobacteraceae</taxon>
        <taxon>Hymenobacter</taxon>
    </lineage>
</organism>
<feature type="coiled-coil region" evidence="1">
    <location>
        <begin position="118"/>
        <end position="152"/>
    </location>
</feature>
<evidence type="ECO:0000256" key="2">
    <source>
        <dbReference type="SAM" id="Phobius"/>
    </source>
</evidence>
<feature type="signal peptide" evidence="3">
    <location>
        <begin position="1"/>
        <end position="23"/>
    </location>
</feature>
<evidence type="ECO:0000313" key="4">
    <source>
        <dbReference type="EMBL" id="OGX85120.1"/>
    </source>
</evidence>
<evidence type="ECO:0000256" key="3">
    <source>
        <dbReference type="SAM" id="SignalP"/>
    </source>
</evidence>
<evidence type="ECO:0000313" key="5">
    <source>
        <dbReference type="Proteomes" id="UP000176294"/>
    </source>
</evidence>
<sequence length="187" mass="20568">MAVVGVLALLSFFGSALISPAFGQPDTLPPDSRLPGLLRERGVLTRRYAAATAQRHSLFGNKPSKKDLQEVVNALQGIVDKDQQIVDVLNETARKAQSTSVRLAATTTTLESTGRDDRNLTAQRLSELQNESENLRQREKQQLDRQRDLQAEVAEAKEGQFVRDALIALLAVVSVGLLVALRRKNKN</sequence>
<proteinExistence type="predicted"/>
<comment type="caution">
    <text evidence="4">The sequence shown here is derived from an EMBL/GenBank/DDBJ whole genome shotgun (WGS) entry which is preliminary data.</text>
</comment>
<dbReference type="EMBL" id="MDZB01000109">
    <property type="protein sequence ID" value="OGX85120.1"/>
    <property type="molecule type" value="Genomic_DNA"/>
</dbReference>
<feature type="chain" id="PRO_5009578777" evidence="3">
    <location>
        <begin position="24"/>
        <end position="187"/>
    </location>
</feature>
<accession>A0A1G1T2M2</accession>
<dbReference type="Proteomes" id="UP000176294">
    <property type="component" value="Unassembled WGS sequence"/>
</dbReference>
<name>A0A1G1T2M2_9BACT</name>
<feature type="transmembrane region" description="Helical" evidence="2">
    <location>
        <begin position="165"/>
        <end position="181"/>
    </location>
</feature>
<keyword evidence="2" id="KW-0812">Transmembrane</keyword>
<keyword evidence="3" id="KW-0732">Signal</keyword>
<keyword evidence="2" id="KW-1133">Transmembrane helix</keyword>
<gene>
    <name evidence="4" type="ORF">BEN47_01950</name>
</gene>
<protein>
    <submittedName>
        <fullName evidence="4">Uncharacterized protein</fullName>
    </submittedName>
</protein>
<reference evidence="4 5" key="1">
    <citation type="submission" date="2016-08" db="EMBL/GenBank/DDBJ databases">
        <title>Hymenobacter coccineus sp. nov., Hymenobacter lapidarius sp. nov. and Hymenobacter glacialis sp. nov., isolated from Antarctic soil.</title>
        <authorList>
            <person name="Sedlacek I."/>
            <person name="Kralova S."/>
            <person name="Kyrova K."/>
            <person name="Maslanova I."/>
            <person name="Stankova E."/>
            <person name="Vrbovska V."/>
            <person name="Nemec M."/>
            <person name="Bartak M."/>
            <person name="Svec P."/>
            <person name="Busse H.-J."/>
            <person name="Pantucek R."/>
        </authorList>
    </citation>
    <scope>NUCLEOTIDE SEQUENCE [LARGE SCALE GENOMIC DNA]</scope>
    <source>
        <strain evidence="4 5">CCM 8643</strain>
    </source>
</reference>